<keyword evidence="2" id="KW-1185">Reference proteome</keyword>
<evidence type="ECO:0000256" key="1">
    <source>
        <dbReference type="SAM" id="MobiDB-lite"/>
    </source>
</evidence>
<protein>
    <submittedName>
        <fullName evidence="3">Uncharacterized protein</fullName>
    </submittedName>
</protein>
<feature type="compositionally biased region" description="Low complexity" evidence="1">
    <location>
        <begin position="75"/>
        <end position="90"/>
    </location>
</feature>
<feature type="compositionally biased region" description="Low complexity" evidence="1">
    <location>
        <begin position="1"/>
        <end position="20"/>
    </location>
</feature>
<proteinExistence type="predicted"/>
<gene>
    <name evidence="3" type="primary">LOC106011786</name>
</gene>
<dbReference type="RefSeq" id="XP_012938092.2">
    <property type="nucleotide sequence ID" value="XM_013082638.2"/>
</dbReference>
<name>A0ABM1A031_APLCA</name>
<evidence type="ECO:0000313" key="3">
    <source>
        <dbReference type="RefSeq" id="XP_012938092.2"/>
    </source>
</evidence>
<feature type="compositionally biased region" description="Polar residues" evidence="1">
    <location>
        <begin position="104"/>
        <end position="115"/>
    </location>
</feature>
<feature type="region of interest" description="Disordered" evidence="1">
    <location>
        <begin position="1"/>
        <end position="154"/>
    </location>
</feature>
<accession>A0ABM1A031</accession>
<evidence type="ECO:0000313" key="2">
    <source>
        <dbReference type="Proteomes" id="UP000694888"/>
    </source>
</evidence>
<feature type="compositionally biased region" description="Polar residues" evidence="1">
    <location>
        <begin position="131"/>
        <end position="154"/>
    </location>
</feature>
<reference evidence="3" key="1">
    <citation type="submission" date="2025-08" db="UniProtKB">
        <authorList>
            <consortium name="RefSeq"/>
        </authorList>
    </citation>
    <scope>IDENTIFICATION</scope>
</reference>
<sequence length="154" mass="15756">MSREVQSQSQSGAQMQGPGSKYLSGPPNLTGPRQSQPPGQVISLSQNSPVKQTGSQTQGTSGNQAAVNQIGATGNNNNNNNGNNINNNSNDKQNTVVNAIPGSGLQQSVSNNNMFNPGGGNTALQAPPGTGNAQFNNNMGSRDNMLNNFGGTGQ</sequence>
<dbReference type="Proteomes" id="UP000694888">
    <property type="component" value="Unplaced"/>
</dbReference>
<organism evidence="2 3">
    <name type="scientific">Aplysia californica</name>
    <name type="common">California sea hare</name>
    <dbReference type="NCBI Taxonomy" id="6500"/>
    <lineage>
        <taxon>Eukaryota</taxon>
        <taxon>Metazoa</taxon>
        <taxon>Spiralia</taxon>
        <taxon>Lophotrochozoa</taxon>
        <taxon>Mollusca</taxon>
        <taxon>Gastropoda</taxon>
        <taxon>Heterobranchia</taxon>
        <taxon>Euthyneura</taxon>
        <taxon>Tectipleura</taxon>
        <taxon>Aplysiida</taxon>
        <taxon>Aplysioidea</taxon>
        <taxon>Aplysiidae</taxon>
        <taxon>Aplysia</taxon>
    </lineage>
</organism>
<dbReference type="GeneID" id="106011786"/>
<feature type="compositionally biased region" description="Polar residues" evidence="1">
    <location>
        <begin position="31"/>
        <end position="74"/>
    </location>
</feature>